<evidence type="ECO:0000313" key="3">
    <source>
        <dbReference type="Proteomes" id="UP000008641"/>
    </source>
</evidence>
<accession>F0NYZ5</accession>
<dbReference type="InterPro" id="IPR043129">
    <property type="entry name" value="ATPase_NBD"/>
</dbReference>
<gene>
    <name evidence="2" type="ordered locus">Weevi_0478</name>
</gene>
<dbReference type="Gene3D" id="1.10.720.160">
    <property type="match status" value="1"/>
</dbReference>
<proteinExistence type="predicted"/>
<dbReference type="EMBL" id="CP002455">
    <property type="protein sequence ID" value="ADX67197.1"/>
    <property type="molecule type" value="Genomic_DNA"/>
</dbReference>
<protein>
    <submittedName>
        <fullName evidence="2">ATPase BadF/BadG/BcrA/BcrD type</fullName>
    </submittedName>
</protein>
<dbReference type="PANTHER" id="PTHR43190:SF3">
    <property type="entry name" value="N-ACETYL-D-GLUCOSAMINE KINASE"/>
    <property type="match status" value="1"/>
</dbReference>
<evidence type="ECO:0000259" key="1">
    <source>
        <dbReference type="Pfam" id="PF01869"/>
    </source>
</evidence>
<dbReference type="CDD" id="cd24079">
    <property type="entry name" value="ASKHA_NBD_PG1100-like"/>
    <property type="match status" value="1"/>
</dbReference>
<dbReference type="InterPro" id="IPR002731">
    <property type="entry name" value="ATPase_BadF"/>
</dbReference>
<dbReference type="Proteomes" id="UP000008641">
    <property type="component" value="Chromosome"/>
</dbReference>
<sequence length="289" mass="32682">MIIIADCGSTKTDWVALNNNKKELFRTTTIGFNPYYVDSKFITSVLAGNEDLVTSKDQVEAVFFYGAGVSNKKNIQIVYNGLGEFFPENTKITVNHDLLGACYAAYKGKPVIVCILGTGSNSCYFDGKNIREETKSLGFILGDEGSGNHLGKKIVRAYFNKKMPEQLAKAFEKKYNNLTVEVLNENVYSNNFANTYLASFSEFAYENKHDPYIQRLIYDSMKTFIEVQISPYKEARECEMCFIGSIAHYYEDIIRAAAAEMHLTVGHIIRKPIDDLVEYHTQYILSDNA</sequence>
<reference evidence="2 3" key="1">
    <citation type="journal article" date="2011" name="Stand. Genomic Sci.">
        <title>Complete genome sequence of Weeksella virosa type strain (9751).</title>
        <authorList>
            <person name="Lang E."/>
            <person name="Teshima H."/>
            <person name="Lucas S."/>
            <person name="Lapidus A."/>
            <person name="Hammon N."/>
            <person name="Deshpande S."/>
            <person name="Nolan M."/>
            <person name="Cheng J.F."/>
            <person name="Pitluck S."/>
            <person name="Liolios K."/>
            <person name="Pagani I."/>
            <person name="Mikhailova N."/>
            <person name="Ivanova N."/>
            <person name="Mavromatis K."/>
            <person name="Pati A."/>
            <person name="Tapia R."/>
            <person name="Han C."/>
            <person name="Goodwin L."/>
            <person name="Chen A."/>
            <person name="Palaniappan K."/>
            <person name="Land M."/>
            <person name="Hauser L."/>
            <person name="Chang Y.J."/>
            <person name="Jeffries C.D."/>
            <person name="Brambilla E.M."/>
            <person name="Kopitz M."/>
            <person name="Rohde M."/>
            <person name="Goker M."/>
            <person name="Tindall B.J."/>
            <person name="Detter J.C."/>
            <person name="Woyke T."/>
            <person name="Bristow J."/>
            <person name="Eisen J.A."/>
            <person name="Markowitz V."/>
            <person name="Hugenholtz P."/>
            <person name="Klenk H.P."/>
            <person name="Kyrpides N.C."/>
        </authorList>
    </citation>
    <scope>NUCLEOTIDE SEQUENCE [LARGE SCALE GENOMIC DNA]</scope>
    <source>
        <strain evidence="3">ATCC 43766 / DSM 16922 / JCM 21250 / NBRC 16016 / NCTC 11634 / CL345/78</strain>
    </source>
</reference>
<dbReference type="SUPFAM" id="SSF53067">
    <property type="entry name" value="Actin-like ATPase domain"/>
    <property type="match status" value="2"/>
</dbReference>
<dbReference type="RefSeq" id="WP_013597589.1">
    <property type="nucleotide sequence ID" value="NC_015144.1"/>
</dbReference>
<keyword evidence="3" id="KW-1185">Reference proteome</keyword>
<feature type="domain" description="ATPase BadF/BadG/BcrA/BcrD type" evidence="1">
    <location>
        <begin position="6"/>
        <end position="190"/>
    </location>
</feature>
<dbReference type="Gene3D" id="3.30.420.40">
    <property type="match status" value="2"/>
</dbReference>
<reference evidence="3" key="2">
    <citation type="journal article" date="2011" name="Stand. Genomic Sci.">
        <title>Complete genome sequence of Weeksella virosa type strain (9751T).</title>
        <authorList>
            <person name="Lang E."/>
            <person name="Teshima H."/>
            <person name="Lucas S."/>
            <person name="Lapidus A."/>
            <person name="Hammon N."/>
            <person name="Deshpande S."/>
            <person name="Nolan M."/>
            <person name="Cheng J."/>
            <person name="Pitluck S."/>
            <person name="Liolios K."/>
            <person name="Pagani I."/>
            <person name="Mikhailova N."/>
            <person name="Ivanova N."/>
            <person name="Mavromatis K."/>
            <person name="Pati A."/>
            <person name="Tapia R."/>
            <person name="Han C."/>
            <person name="Goodwin L."/>
            <person name="Chen A."/>
            <person name="Palaniappan K."/>
            <person name="Land M."/>
            <person name="Hauser L."/>
            <person name="Chang Y."/>
            <person name="Jeffries C."/>
            <person name="Brambilla E."/>
            <person name="Kopitz M."/>
            <person name="Rohde M."/>
            <person name="Goker M."/>
            <person name="Tindall B."/>
            <person name="Detter J."/>
            <person name="Woyke T."/>
            <person name="Bristow J."/>
            <person name="Eisen J."/>
            <person name="Markowitz V."/>
            <person name="Hugenholtz P."/>
            <person name="Klenk H."/>
            <person name="Kyrpides N."/>
        </authorList>
    </citation>
    <scope>NUCLEOTIDE SEQUENCE [LARGE SCALE GENOMIC DNA]</scope>
    <source>
        <strain evidence="3">ATCC 43766 / DSM 16922 / JCM 21250 / NBRC 16016 / NCTC 11634 / CL345/78</strain>
    </source>
</reference>
<dbReference type="InterPro" id="IPR052519">
    <property type="entry name" value="Euk-type_GlcNAc_Kinase"/>
</dbReference>
<dbReference type="KEGG" id="wvi:Weevi_0478"/>
<dbReference type="AlphaFoldDB" id="F0NYZ5"/>
<organism evidence="2 3">
    <name type="scientific">Weeksella virosa (strain ATCC 43766 / DSM 16922 / JCM 21250 / CCUG 30538 / CDC 9751 / IAM 14551 / NBRC 16016 / NCTC 11634 / CL345/78)</name>
    <dbReference type="NCBI Taxonomy" id="865938"/>
    <lineage>
        <taxon>Bacteria</taxon>
        <taxon>Pseudomonadati</taxon>
        <taxon>Bacteroidota</taxon>
        <taxon>Flavobacteriia</taxon>
        <taxon>Flavobacteriales</taxon>
        <taxon>Weeksellaceae</taxon>
        <taxon>Weeksella</taxon>
    </lineage>
</organism>
<dbReference type="PANTHER" id="PTHR43190">
    <property type="entry name" value="N-ACETYL-D-GLUCOSAMINE KINASE"/>
    <property type="match status" value="1"/>
</dbReference>
<dbReference type="HOGENOM" id="CLU_084727_0_0_10"/>
<dbReference type="Pfam" id="PF01869">
    <property type="entry name" value="BcrAD_BadFG"/>
    <property type="match status" value="1"/>
</dbReference>
<name>F0NYZ5_WEEVC</name>
<dbReference type="eggNOG" id="COG2971">
    <property type="taxonomic scope" value="Bacteria"/>
</dbReference>
<evidence type="ECO:0000313" key="2">
    <source>
        <dbReference type="EMBL" id="ADX67197.1"/>
    </source>
</evidence>
<dbReference type="OrthoDB" id="871343at2"/>
<dbReference type="STRING" id="865938.Weevi_0478"/>